<feature type="compositionally biased region" description="Pro residues" evidence="7">
    <location>
        <begin position="251"/>
        <end position="260"/>
    </location>
</feature>
<evidence type="ECO:0000313" key="8">
    <source>
        <dbReference type="EMBL" id="KAG2422385.1"/>
    </source>
</evidence>
<keyword evidence="9" id="KW-1185">Reference proteome</keyword>
<sequence length="348" mass="37744">MPDLPGLPLSLRHVMAPVLAHRAVSGRYKWMLLGDDDTLFSLPAVMAMLGKMKLSHTDPIAISDFLVRCHFENNKRHPKSPVPRDTRCPAPNATTGGGSKATEPCMLPPERTQPPRFAKAPDCPPEGEISYYGGAGVILSQGLLRRLSNHHLRAHSVMVRSLANARDSDDSSFDHPGHASVVAKDDASFYAVVMSTFSEFGDTSMSEAWRRAGVGFTPPPPLPYQLRIPKSLKTEEQKEGAQSRKLLLVAPPSPPPPSPPERLSCAKIKSTGGPPVDCRRFGSLGYHMDRASPSEVLARHTAAAVESPEAFRLVVSAHLRPLHGVVDEAYLAAMTELGTLLAQGYESR</sequence>
<gene>
    <name evidence="8" type="ORF">HXX76_016071</name>
</gene>
<keyword evidence="5" id="KW-1133">Transmembrane helix</keyword>
<comment type="caution">
    <text evidence="8">The sequence shown here is derived from an EMBL/GenBank/DDBJ whole genome shotgun (WGS) entry which is preliminary data.</text>
</comment>
<feature type="region of interest" description="Disordered" evidence="7">
    <location>
        <begin position="74"/>
        <end position="108"/>
    </location>
</feature>
<dbReference type="EMBL" id="JAEHOC010000110">
    <property type="protein sequence ID" value="KAG2422385.1"/>
    <property type="molecule type" value="Genomic_DNA"/>
</dbReference>
<feature type="compositionally biased region" description="Basic and acidic residues" evidence="7">
    <location>
        <begin position="233"/>
        <end position="242"/>
    </location>
</feature>
<comment type="subcellular location">
    <subcellularLocation>
        <location evidence="1">Membrane</location>
        <topology evidence="1">Single-pass type II membrane protein</topology>
    </subcellularLocation>
</comment>
<proteinExistence type="inferred from homology"/>
<keyword evidence="4" id="KW-0735">Signal-anchor</keyword>
<evidence type="ECO:0000256" key="2">
    <source>
        <dbReference type="ARBA" id="ARBA00006462"/>
    </source>
</evidence>
<dbReference type="GO" id="GO:0016020">
    <property type="term" value="C:membrane"/>
    <property type="evidence" value="ECO:0007669"/>
    <property type="project" value="UniProtKB-SubCell"/>
</dbReference>
<name>A0A835SKL6_CHLIN</name>
<keyword evidence="6" id="KW-0472">Membrane</keyword>
<evidence type="ECO:0000256" key="6">
    <source>
        <dbReference type="ARBA" id="ARBA00023136"/>
    </source>
</evidence>
<dbReference type="PANTHER" id="PTHR23033:SF50">
    <property type="entry name" value="HEXOSYLTRANSFERASE"/>
    <property type="match status" value="1"/>
</dbReference>
<evidence type="ECO:0000313" key="9">
    <source>
        <dbReference type="Proteomes" id="UP000650467"/>
    </source>
</evidence>
<accession>A0A835SKL6</accession>
<protein>
    <submittedName>
        <fullName evidence="8">Uncharacterized protein</fullName>
    </submittedName>
</protein>
<evidence type="ECO:0000256" key="1">
    <source>
        <dbReference type="ARBA" id="ARBA00004606"/>
    </source>
</evidence>
<dbReference type="OrthoDB" id="533462at2759"/>
<evidence type="ECO:0000256" key="7">
    <source>
        <dbReference type="SAM" id="MobiDB-lite"/>
    </source>
</evidence>
<dbReference type="InterPro" id="IPR026050">
    <property type="entry name" value="C1GALT1/C1GALT1_chp1"/>
</dbReference>
<evidence type="ECO:0000256" key="5">
    <source>
        <dbReference type="ARBA" id="ARBA00022989"/>
    </source>
</evidence>
<dbReference type="Proteomes" id="UP000650467">
    <property type="component" value="Unassembled WGS sequence"/>
</dbReference>
<dbReference type="PANTHER" id="PTHR23033">
    <property type="entry name" value="BETA1,3-GALACTOSYLTRANSFERASE"/>
    <property type="match status" value="1"/>
</dbReference>
<keyword evidence="3" id="KW-0812">Transmembrane</keyword>
<evidence type="ECO:0000256" key="3">
    <source>
        <dbReference type="ARBA" id="ARBA00022692"/>
    </source>
</evidence>
<dbReference type="AlphaFoldDB" id="A0A835SKL6"/>
<feature type="region of interest" description="Disordered" evidence="7">
    <location>
        <begin position="233"/>
        <end position="261"/>
    </location>
</feature>
<comment type="similarity">
    <text evidence="2">Belongs to the glycosyltransferase 31 family. Beta3-Gal-T subfamily.</text>
</comment>
<organism evidence="8 9">
    <name type="scientific">Chlamydomonas incerta</name>
    <dbReference type="NCBI Taxonomy" id="51695"/>
    <lineage>
        <taxon>Eukaryota</taxon>
        <taxon>Viridiplantae</taxon>
        <taxon>Chlorophyta</taxon>
        <taxon>core chlorophytes</taxon>
        <taxon>Chlorophyceae</taxon>
        <taxon>CS clade</taxon>
        <taxon>Chlamydomonadales</taxon>
        <taxon>Chlamydomonadaceae</taxon>
        <taxon>Chlamydomonas</taxon>
    </lineage>
</organism>
<reference evidence="8" key="1">
    <citation type="journal article" date="2020" name="bioRxiv">
        <title>Comparative genomics of Chlamydomonas.</title>
        <authorList>
            <person name="Craig R.J."/>
            <person name="Hasan A.R."/>
            <person name="Ness R.W."/>
            <person name="Keightley P.D."/>
        </authorList>
    </citation>
    <scope>NUCLEOTIDE SEQUENCE</scope>
    <source>
        <strain evidence="8">SAG 7.73</strain>
    </source>
</reference>
<dbReference type="Gene3D" id="3.90.550.50">
    <property type="match status" value="1"/>
</dbReference>
<evidence type="ECO:0000256" key="4">
    <source>
        <dbReference type="ARBA" id="ARBA00022968"/>
    </source>
</evidence>